<dbReference type="GO" id="GO:0004659">
    <property type="term" value="F:prenyltransferase activity"/>
    <property type="evidence" value="ECO:0007669"/>
    <property type="project" value="InterPro"/>
</dbReference>
<proteinExistence type="inferred from homology"/>
<dbReference type="PANTHER" id="PTHR43281:SF1">
    <property type="entry name" value="FARNESYL DIPHOSPHATE SYNTHASE"/>
    <property type="match status" value="1"/>
</dbReference>
<dbReference type="SUPFAM" id="SSF48576">
    <property type="entry name" value="Terpenoid synthases"/>
    <property type="match status" value="1"/>
</dbReference>
<name>A0A520KE00_9CREN</name>
<evidence type="ECO:0000313" key="9">
    <source>
        <dbReference type="Proteomes" id="UP000316080"/>
    </source>
</evidence>
<keyword evidence="2 6" id="KW-0808">Transferase</keyword>
<dbReference type="GO" id="GO:0008299">
    <property type="term" value="P:isoprenoid biosynthetic process"/>
    <property type="evidence" value="ECO:0007669"/>
    <property type="project" value="UniProtKB-KW"/>
</dbReference>
<evidence type="ECO:0000256" key="3">
    <source>
        <dbReference type="ARBA" id="ARBA00022723"/>
    </source>
</evidence>
<evidence type="ECO:0000313" key="10">
    <source>
        <dbReference type="Proteomes" id="UP000317265"/>
    </source>
</evidence>
<accession>A0A520KE00</accession>
<dbReference type="InterPro" id="IPR000092">
    <property type="entry name" value="Polyprenyl_synt"/>
</dbReference>
<reference evidence="8 10" key="1">
    <citation type="journal article" date="2019" name="Nat. Microbiol.">
        <title>Expanding anaerobic alkane metabolism in the domain of Archaea.</title>
        <authorList>
            <person name="Wang Y."/>
            <person name="Wegener G."/>
            <person name="Hou J."/>
            <person name="Wang F."/>
            <person name="Xiao X."/>
        </authorList>
    </citation>
    <scope>NUCLEOTIDE SEQUENCE [LARGE SCALE GENOMIC DNA]</scope>
    <source>
        <strain evidence="8">WYZ-LMO11</strain>
    </source>
</reference>
<dbReference type="GO" id="GO:0046872">
    <property type="term" value="F:metal ion binding"/>
    <property type="evidence" value="ECO:0007669"/>
    <property type="project" value="UniProtKB-KW"/>
</dbReference>
<keyword evidence="3" id="KW-0479">Metal-binding</keyword>
<protein>
    <submittedName>
        <fullName evidence="7">Class 1 isoprenoid biosynthesis enzyme</fullName>
    </submittedName>
</protein>
<comment type="similarity">
    <text evidence="6">Belongs to the FPP/GGPP synthase family.</text>
</comment>
<evidence type="ECO:0000313" key="8">
    <source>
        <dbReference type="EMBL" id="TDA38860.1"/>
    </source>
</evidence>
<dbReference type="EMBL" id="RXIH01000046">
    <property type="protein sequence ID" value="RZN55235.1"/>
    <property type="molecule type" value="Genomic_DNA"/>
</dbReference>
<evidence type="ECO:0000256" key="6">
    <source>
        <dbReference type="RuleBase" id="RU004466"/>
    </source>
</evidence>
<organism evidence="7 9">
    <name type="scientific">Thermoproteota archaeon</name>
    <dbReference type="NCBI Taxonomy" id="2056631"/>
    <lineage>
        <taxon>Archaea</taxon>
        <taxon>Thermoproteota</taxon>
    </lineage>
</organism>
<comment type="caution">
    <text evidence="7">The sequence shown here is derived from an EMBL/GenBank/DDBJ whole genome shotgun (WGS) entry which is preliminary data.</text>
</comment>
<dbReference type="Proteomes" id="UP000316080">
    <property type="component" value="Unassembled WGS sequence"/>
</dbReference>
<dbReference type="Pfam" id="PF00348">
    <property type="entry name" value="polyprenyl_synt"/>
    <property type="match status" value="1"/>
</dbReference>
<evidence type="ECO:0000256" key="4">
    <source>
        <dbReference type="ARBA" id="ARBA00022842"/>
    </source>
</evidence>
<dbReference type="AlphaFoldDB" id="A0A520KE00"/>
<evidence type="ECO:0000256" key="2">
    <source>
        <dbReference type="ARBA" id="ARBA00022679"/>
    </source>
</evidence>
<keyword evidence="5" id="KW-0414">Isoprene biosynthesis</keyword>
<evidence type="ECO:0000256" key="1">
    <source>
        <dbReference type="ARBA" id="ARBA00001946"/>
    </source>
</evidence>
<dbReference type="InterPro" id="IPR008949">
    <property type="entry name" value="Isoprenoid_synthase_dom_sf"/>
</dbReference>
<comment type="cofactor">
    <cofactor evidence="1">
        <name>Mg(2+)</name>
        <dbReference type="ChEBI" id="CHEBI:18420"/>
    </cofactor>
</comment>
<evidence type="ECO:0000313" key="7">
    <source>
        <dbReference type="EMBL" id="RZN55235.1"/>
    </source>
</evidence>
<dbReference type="Gene3D" id="1.10.600.10">
    <property type="entry name" value="Farnesyl Diphosphate Synthase"/>
    <property type="match status" value="1"/>
</dbReference>
<sequence>MKTEEMIKNFGEPIVKSAFNDIIPYVYSSEARKIIKNFSKKWKDYSRPFLMMLACKSVGGNPEDIYPIAKSFVLIGGGIDIHDDIIDSSYFRTKKMKKTLLGKYGLQKTLLIGDSLLMGGLINLHNFLINLPKEKSIKILEVIRNGIFELGSAEIEELKLIRNLNVTPRKYLKIVYMKAADVECYTKIGGIIGGGSEEEINSLGRFGRYLGMIAILRDDIEDTFYDDYELISRITKESLPFPIVVSLKDFEFRNILQKLFNSISQEDINNLKLKLRKNKSFGKTKRVINSLIKKAKMEASKLRNPSLLLSLFKS</sequence>
<keyword evidence="4" id="KW-0460">Magnesium</keyword>
<gene>
    <name evidence="8" type="ORF">DSO09_03175</name>
    <name evidence="7" type="ORF">EF809_05795</name>
</gene>
<dbReference type="PANTHER" id="PTHR43281">
    <property type="entry name" value="FARNESYL DIPHOSPHATE SYNTHASE"/>
    <property type="match status" value="1"/>
</dbReference>
<dbReference type="CDD" id="cd00385">
    <property type="entry name" value="Isoprenoid_Biosyn_C1"/>
    <property type="match status" value="1"/>
</dbReference>
<dbReference type="Proteomes" id="UP000317265">
    <property type="component" value="Unassembled WGS sequence"/>
</dbReference>
<evidence type="ECO:0000256" key="5">
    <source>
        <dbReference type="ARBA" id="ARBA00023229"/>
    </source>
</evidence>
<reference evidence="7 9" key="2">
    <citation type="journal article" date="2019" name="Nat. Microbiol.">
        <title>Wide diversity of methane and short-chain alkane metabolisms in uncultured archaea.</title>
        <authorList>
            <person name="Borrel G."/>
            <person name="Adam P.S."/>
            <person name="McKay L.J."/>
            <person name="Chen L.X."/>
            <person name="Sierra-Garcia I.N."/>
            <person name="Sieber C.M."/>
            <person name="Letourneur Q."/>
            <person name="Ghozlane A."/>
            <person name="Andersen G.L."/>
            <person name="Li W.J."/>
            <person name="Hallam S.J."/>
            <person name="Muyzer G."/>
            <person name="de Oliveira V.M."/>
            <person name="Inskeep W.P."/>
            <person name="Banfield J.F."/>
            <person name="Gribaldo S."/>
        </authorList>
    </citation>
    <scope>NUCLEOTIDE SEQUENCE [LARGE SCALE GENOMIC DNA]</scope>
    <source>
        <strain evidence="7">Verst-YHS</strain>
    </source>
</reference>
<dbReference type="EMBL" id="QNVI01000041">
    <property type="protein sequence ID" value="TDA38860.1"/>
    <property type="molecule type" value="Genomic_DNA"/>
</dbReference>